<dbReference type="GO" id="GO:0017000">
    <property type="term" value="P:antibiotic biosynthetic process"/>
    <property type="evidence" value="ECO:0007669"/>
    <property type="project" value="InterPro"/>
</dbReference>
<comment type="subunit">
    <text evidence="4">Heterodimer of an alpha subunit and a beta subunit processed from the same precursor.</text>
</comment>
<dbReference type="Proteomes" id="UP001156870">
    <property type="component" value="Unassembled WGS sequence"/>
</dbReference>
<keyword evidence="7" id="KW-1133">Transmembrane helix</keyword>
<dbReference type="PANTHER" id="PTHR34218:SF4">
    <property type="entry name" value="ACYL-HOMOSERINE LACTONE ACYLASE QUIP"/>
    <property type="match status" value="1"/>
</dbReference>
<name>A0AA37WJZ8_9GAMM</name>
<dbReference type="InterPro" id="IPR043146">
    <property type="entry name" value="Penicillin_amidase_N_B-knob"/>
</dbReference>
<protein>
    <submittedName>
        <fullName evidence="8">Penicillin amidase</fullName>
    </submittedName>
</protein>
<feature type="binding site" evidence="6">
    <location>
        <position position="333"/>
    </location>
    <ligand>
        <name>Ca(2+)</name>
        <dbReference type="ChEBI" id="CHEBI:29108"/>
    </ligand>
</feature>
<dbReference type="CDD" id="cd03747">
    <property type="entry name" value="Ntn_PGA_like"/>
    <property type="match status" value="1"/>
</dbReference>
<dbReference type="InterPro" id="IPR043147">
    <property type="entry name" value="Penicillin_amidase_A-knob"/>
</dbReference>
<reference evidence="8 9" key="1">
    <citation type="journal article" date="2014" name="Int. J. Syst. Evol. Microbiol.">
        <title>Complete genome sequence of Corynebacterium casei LMG S-19264T (=DSM 44701T), isolated from a smear-ripened cheese.</title>
        <authorList>
            <consortium name="US DOE Joint Genome Institute (JGI-PGF)"/>
            <person name="Walter F."/>
            <person name="Albersmeier A."/>
            <person name="Kalinowski J."/>
            <person name="Ruckert C."/>
        </authorList>
    </citation>
    <scope>NUCLEOTIDE SEQUENCE [LARGE SCALE GENOMIC DNA]</scope>
    <source>
        <strain evidence="8 9">NBRC 110095</strain>
    </source>
</reference>
<keyword evidence="9" id="KW-1185">Reference proteome</keyword>
<gene>
    <name evidence="8" type="ORF">GCM10007877_02720</name>
</gene>
<feature type="active site" description="Nucleophile" evidence="5">
    <location>
        <position position="258"/>
    </location>
</feature>
<dbReference type="GO" id="GO:0046872">
    <property type="term" value="F:metal ion binding"/>
    <property type="evidence" value="ECO:0007669"/>
    <property type="project" value="UniProtKB-KW"/>
</dbReference>
<dbReference type="InterPro" id="IPR029055">
    <property type="entry name" value="Ntn_hydrolases_N"/>
</dbReference>
<accession>A0AA37WJZ8</accession>
<dbReference type="Gene3D" id="3.60.20.10">
    <property type="entry name" value="Glutamine Phosphoribosylpyrophosphate, subunit 1, domain 1"/>
    <property type="match status" value="1"/>
</dbReference>
<dbReference type="InterPro" id="IPR014395">
    <property type="entry name" value="Pen/GL7ACA/AHL_acylase"/>
</dbReference>
<keyword evidence="6" id="KW-0479">Metal-binding</keyword>
<evidence type="ECO:0000313" key="8">
    <source>
        <dbReference type="EMBL" id="GLS24558.1"/>
    </source>
</evidence>
<evidence type="ECO:0000256" key="3">
    <source>
        <dbReference type="ARBA" id="ARBA00023145"/>
    </source>
</evidence>
<evidence type="ECO:0000256" key="5">
    <source>
        <dbReference type="PIRSR" id="PIRSR001227-1"/>
    </source>
</evidence>
<dbReference type="Gene3D" id="2.30.120.10">
    <property type="match status" value="1"/>
</dbReference>
<dbReference type="InterPro" id="IPR002692">
    <property type="entry name" value="S45"/>
</dbReference>
<evidence type="ECO:0000256" key="4">
    <source>
        <dbReference type="ARBA" id="ARBA00038735"/>
    </source>
</evidence>
<feature type="binding site" evidence="6">
    <location>
        <position position="191"/>
    </location>
    <ligand>
        <name>Ca(2+)</name>
        <dbReference type="ChEBI" id="CHEBI:29108"/>
    </ligand>
</feature>
<evidence type="ECO:0000256" key="7">
    <source>
        <dbReference type="SAM" id="Phobius"/>
    </source>
</evidence>
<evidence type="ECO:0000256" key="1">
    <source>
        <dbReference type="ARBA" id="ARBA00006586"/>
    </source>
</evidence>
<keyword evidence="6" id="KW-0106">Calcium</keyword>
<dbReference type="RefSeq" id="WP_232595434.1">
    <property type="nucleotide sequence ID" value="NZ_BSPD01000010.1"/>
</dbReference>
<dbReference type="Pfam" id="PF01804">
    <property type="entry name" value="Penicil_amidase"/>
    <property type="match status" value="1"/>
</dbReference>
<dbReference type="InterPro" id="IPR023343">
    <property type="entry name" value="Penicillin_amidase_dom1"/>
</dbReference>
<comment type="caution">
    <text evidence="8">The sequence shown here is derived from an EMBL/GenBank/DDBJ whole genome shotgun (WGS) entry which is preliminary data.</text>
</comment>
<feature type="binding site" evidence="6">
    <location>
        <position position="330"/>
    </location>
    <ligand>
        <name>Ca(2+)</name>
        <dbReference type="ChEBI" id="CHEBI:29108"/>
    </ligand>
</feature>
<keyword evidence="3" id="KW-0865">Zymogen</keyword>
<evidence type="ECO:0000313" key="9">
    <source>
        <dbReference type="Proteomes" id="UP001156870"/>
    </source>
</evidence>
<comment type="similarity">
    <text evidence="1">Belongs to the peptidase S45 family.</text>
</comment>
<dbReference type="SUPFAM" id="SSF56235">
    <property type="entry name" value="N-terminal nucleophile aminohydrolases (Ntn hydrolases)"/>
    <property type="match status" value="1"/>
</dbReference>
<dbReference type="PIRSF" id="PIRSF001227">
    <property type="entry name" value="Pen_acylase"/>
    <property type="match status" value="1"/>
</dbReference>
<keyword evidence="7" id="KW-0812">Transmembrane</keyword>
<dbReference type="Gene3D" id="1.10.439.10">
    <property type="entry name" value="Penicillin Amidohydrolase, domain 1"/>
    <property type="match status" value="1"/>
</dbReference>
<comment type="cofactor">
    <cofactor evidence="6">
        <name>Ca(2+)</name>
        <dbReference type="ChEBI" id="CHEBI:29108"/>
    </cofactor>
    <text evidence="6">Binds 1 Ca(2+) ion per dimer.</text>
</comment>
<feature type="transmembrane region" description="Helical" evidence="7">
    <location>
        <begin position="12"/>
        <end position="31"/>
    </location>
</feature>
<keyword evidence="2" id="KW-0378">Hydrolase</keyword>
<dbReference type="EMBL" id="BSPD01000010">
    <property type="protein sequence ID" value="GLS24558.1"/>
    <property type="molecule type" value="Genomic_DNA"/>
</dbReference>
<proteinExistence type="inferred from homology"/>
<sequence>MLMRSHPILSRFLIWVIFPLLVVFGGAYFWLLESLPKKEGVVQVKGLKAPVKITRDEYAIPHIIAETDMDAFFALGYVHAQERLWQMMYKRRMAEGRLSEILGIDFLPMDQYLRAYDLVNAAELALASLSEPAQQVLKVYTEGVNAWINEGQTLPIEFYIFGVKPKLWKPLDTILMIKLMSLTLGPNHTAETEFDLLVKEVGLDKANDIVPNINAHVSAGADVYENTLADSKLEKELIAANDRLLDQFKLGGEIAVGSNAWAVSGRYTQSGLPLLASDPHLLTEMPSLWYLANIKGDRLHVSGATFAGVPLVFMGRNQSVAWGITNMFPDALDLYMERTNPLNPNQYEVDGKWVDMEIEEQVINIKAAFPSFLTRPIPPVKWQVRKTRNGPLISDGIRRVETPLSMRWAALDKVDKTFESYLGMNYAQDMSSFQSALESYKAPAVNIIYADKDNNIARFAAGKLPIRKKGNGRRPVPGWNSDYQWEKYIPFDELPHNINPRRGFVVNANNKNHPDNYPYVILNVESPPYRVDRITQAIQDHIDSGEKMSVKDFVTLQGDSKSLQVKELLPYLSNLSGITTDQKKAIKKLQEWDGILRGDSEETAIYQVWLKFFNLFLIGDDLKGSLLHEARGNQLQNIPPAIQPLLIIKLFQNDPDLNHDWCDQINTVEYETCEDLALIALDSTLEELDRKISFSKEWEDINEVYLPHLAFMNHPLLDSIFSRTIEGNSDRFSINRADWRYTQEYGYRVFSTAGYRQVLDLSGQDQSGFINSTGQSEHLLSKHYDDNIQAFKQLKLRPMNLVSGQNADKYKSLYLKPIK</sequence>
<dbReference type="PANTHER" id="PTHR34218">
    <property type="entry name" value="PEPTIDASE S45 PENICILLIN AMIDASE"/>
    <property type="match status" value="1"/>
</dbReference>
<dbReference type="AlphaFoldDB" id="A0AA37WJZ8"/>
<organism evidence="8 9">
    <name type="scientific">Marinibactrum halimedae</name>
    <dbReference type="NCBI Taxonomy" id="1444977"/>
    <lineage>
        <taxon>Bacteria</taxon>
        <taxon>Pseudomonadati</taxon>
        <taxon>Pseudomonadota</taxon>
        <taxon>Gammaproteobacteria</taxon>
        <taxon>Cellvibrionales</taxon>
        <taxon>Cellvibrionaceae</taxon>
        <taxon>Marinibactrum</taxon>
    </lineage>
</organism>
<keyword evidence="7" id="KW-0472">Membrane</keyword>
<dbReference type="GO" id="GO:0016811">
    <property type="term" value="F:hydrolase activity, acting on carbon-nitrogen (but not peptide) bonds, in linear amides"/>
    <property type="evidence" value="ECO:0007669"/>
    <property type="project" value="InterPro"/>
</dbReference>
<dbReference type="Gene3D" id="1.10.1400.10">
    <property type="match status" value="1"/>
</dbReference>
<evidence type="ECO:0000256" key="6">
    <source>
        <dbReference type="PIRSR" id="PIRSR001227-2"/>
    </source>
</evidence>
<evidence type="ECO:0000256" key="2">
    <source>
        <dbReference type="ARBA" id="ARBA00022801"/>
    </source>
</evidence>